<evidence type="ECO:0000313" key="3">
    <source>
        <dbReference type="Proteomes" id="UP000002484"/>
    </source>
</evidence>
<gene>
    <name evidence="2" type="ordered locus">FraEuI1c_0207</name>
</gene>
<dbReference type="KEGG" id="fri:FraEuI1c_0207"/>
<keyword evidence="3" id="KW-1185">Reference proteome</keyword>
<dbReference type="EMBL" id="CP002299">
    <property type="protein sequence ID" value="ADP78295.1"/>
    <property type="molecule type" value="Genomic_DNA"/>
</dbReference>
<evidence type="ECO:0000313" key="2">
    <source>
        <dbReference type="EMBL" id="ADP78295.1"/>
    </source>
</evidence>
<dbReference type="eggNOG" id="COG1670">
    <property type="taxonomic scope" value="Bacteria"/>
</dbReference>
<dbReference type="Proteomes" id="UP000002484">
    <property type="component" value="Chromosome"/>
</dbReference>
<proteinExistence type="predicted"/>
<dbReference type="InterPro" id="IPR016181">
    <property type="entry name" value="Acyl_CoA_acyltransferase"/>
</dbReference>
<reference evidence="2 3" key="1">
    <citation type="submission" date="2010-10" db="EMBL/GenBank/DDBJ databases">
        <title>Complete sequence of Frankia sp. EuI1c.</title>
        <authorList>
            <consortium name="US DOE Joint Genome Institute"/>
            <person name="Lucas S."/>
            <person name="Copeland A."/>
            <person name="Lapidus A."/>
            <person name="Cheng J.-F."/>
            <person name="Bruce D."/>
            <person name="Goodwin L."/>
            <person name="Pitluck S."/>
            <person name="Chertkov O."/>
            <person name="Detter J.C."/>
            <person name="Han C."/>
            <person name="Tapia R."/>
            <person name="Land M."/>
            <person name="Hauser L."/>
            <person name="Jeffries C."/>
            <person name="Kyrpides N."/>
            <person name="Ivanova N."/>
            <person name="Mikhailova N."/>
            <person name="Beauchemin N."/>
            <person name="Sen A."/>
            <person name="Sur S.A."/>
            <person name="Gtari M."/>
            <person name="Wall L."/>
            <person name="Tisa L."/>
            <person name="Woyke T."/>
        </authorList>
    </citation>
    <scope>NUCLEOTIDE SEQUENCE [LARGE SCALE GENOMIC DNA]</scope>
    <source>
        <strain evidence="3">DSM 45817 / CECT 9037 / EuI1c</strain>
    </source>
</reference>
<dbReference type="HOGENOM" id="CLU_1445710_0_0_11"/>
<dbReference type="SUPFAM" id="SSF55729">
    <property type="entry name" value="Acyl-CoA N-acyltransferases (Nat)"/>
    <property type="match status" value="1"/>
</dbReference>
<protein>
    <submittedName>
        <fullName evidence="2">GCN5-related N-acetyltransferase</fullName>
    </submittedName>
</protein>
<dbReference type="InParanoid" id="E3J604"/>
<name>E3J604_PSEI1</name>
<organism evidence="2 3">
    <name type="scientific">Pseudofrankia inefficax (strain DSM 45817 / CECT 9037 / DDB 130130 / EuI1c)</name>
    <name type="common">Frankia inefficax</name>
    <dbReference type="NCBI Taxonomy" id="298654"/>
    <lineage>
        <taxon>Bacteria</taxon>
        <taxon>Bacillati</taxon>
        <taxon>Actinomycetota</taxon>
        <taxon>Actinomycetes</taxon>
        <taxon>Frankiales</taxon>
        <taxon>Frankiaceae</taxon>
        <taxon>Pseudofrankia</taxon>
    </lineage>
</organism>
<keyword evidence="2" id="KW-0808">Transferase</keyword>
<dbReference type="OrthoDB" id="3213553at2"/>
<evidence type="ECO:0000259" key="1">
    <source>
        <dbReference type="PROSITE" id="PS51186"/>
    </source>
</evidence>
<dbReference type="RefSeq" id="WP_013421418.1">
    <property type="nucleotide sequence ID" value="NC_014666.1"/>
</dbReference>
<dbReference type="AlphaFoldDB" id="E3J604"/>
<dbReference type="Gene3D" id="3.40.630.30">
    <property type="match status" value="1"/>
</dbReference>
<feature type="domain" description="N-acetyltransferase" evidence="1">
    <location>
        <begin position="36"/>
        <end position="178"/>
    </location>
</feature>
<dbReference type="InterPro" id="IPR000182">
    <property type="entry name" value="GNAT_dom"/>
</dbReference>
<sequence>MADDGPTLTTARLQALPVTLWNAGYVAEELARKVALASRPPPGLGVGGLFAGPDARGTAEPAALRRELRLRAGAGPSMPTWVVRDHDGDPVGLLGADTRARRAAVAVVIDAAVRRRGYGAEMIRALASWLETHRFALVETRVRADDPAAERLARATSFQPTQVVIVTGWRVWCRPPPR</sequence>
<accession>E3J604</accession>
<dbReference type="Pfam" id="PF00583">
    <property type="entry name" value="Acetyltransf_1"/>
    <property type="match status" value="1"/>
</dbReference>
<dbReference type="STRING" id="298654.FraEuI1c_0207"/>
<dbReference type="GO" id="GO:0016747">
    <property type="term" value="F:acyltransferase activity, transferring groups other than amino-acyl groups"/>
    <property type="evidence" value="ECO:0007669"/>
    <property type="project" value="InterPro"/>
</dbReference>
<dbReference type="PROSITE" id="PS51186">
    <property type="entry name" value="GNAT"/>
    <property type="match status" value="1"/>
</dbReference>